<reference evidence="2 3" key="1">
    <citation type="submission" date="2015-01" db="EMBL/GenBank/DDBJ databases">
        <title>Draft genome of the acidophilic iron oxidizer Ferrimicrobium acidiphilum strain T23.</title>
        <authorList>
            <person name="Poehlein A."/>
            <person name="Eisen S."/>
            <person name="Schloemann M."/>
            <person name="Johnson B.D."/>
            <person name="Daniel R."/>
            <person name="Muehling M."/>
        </authorList>
    </citation>
    <scope>NUCLEOTIDE SEQUENCE [LARGE SCALE GENOMIC DNA]</scope>
    <source>
        <strain evidence="2 3">T23</strain>
    </source>
</reference>
<organism evidence="2 3">
    <name type="scientific">Ferrimicrobium acidiphilum DSM 19497</name>
    <dbReference type="NCBI Taxonomy" id="1121877"/>
    <lineage>
        <taxon>Bacteria</taxon>
        <taxon>Bacillati</taxon>
        <taxon>Actinomycetota</taxon>
        <taxon>Acidimicrobiia</taxon>
        <taxon>Acidimicrobiales</taxon>
        <taxon>Acidimicrobiaceae</taxon>
        <taxon>Ferrimicrobium</taxon>
    </lineage>
</organism>
<protein>
    <recommendedName>
        <fullName evidence="1">DUF6922 domain-containing protein</fullName>
    </recommendedName>
</protein>
<feature type="domain" description="DUF6922" evidence="1">
    <location>
        <begin position="9"/>
        <end position="55"/>
    </location>
</feature>
<dbReference type="PATRIC" id="fig|1121877.4.peg.1090"/>
<sequence>MRLPNDIQRLFYRYHADRLDTATYQSLIIQTVLEDGTVDDWRWLFGTYGTDTIREWVADPAMAAQLSARVEWFWTCALLHKPHETPRWSGGNGRRLIPADALPDWWPDELR</sequence>
<gene>
    <name evidence="2" type="ORF">FEAC_10040</name>
</gene>
<proteinExistence type="predicted"/>
<evidence type="ECO:0000313" key="2">
    <source>
        <dbReference type="EMBL" id="KJE77290.1"/>
    </source>
</evidence>
<dbReference type="GeneID" id="78372263"/>
<dbReference type="InterPro" id="IPR053830">
    <property type="entry name" value="DUF6922"/>
</dbReference>
<dbReference type="RefSeq" id="WP_035391773.1">
    <property type="nucleotide sequence ID" value="NZ_JQKF01000059.1"/>
</dbReference>
<name>A0A0D8FVJ4_9ACTN</name>
<evidence type="ECO:0000259" key="1">
    <source>
        <dbReference type="Pfam" id="PF21956"/>
    </source>
</evidence>
<dbReference type="STRING" id="1121877.FEAC_10040"/>
<dbReference type="AlphaFoldDB" id="A0A0D8FVJ4"/>
<dbReference type="OrthoDB" id="1716404at2"/>
<dbReference type="EMBL" id="JXUW01000006">
    <property type="protein sequence ID" value="KJE77290.1"/>
    <property type="molecule type" value="Genomic_DNA"/>
</dbReference>
<evidence type="ECO:0000313" key="3">
    <source>
        <dbReference type="Proteomes" id="UP000032336"/>
    </source>
</evidence>
<dbReference type="Pfam" id="PF21956">
    <property type="entry name" value="DUF6922"/>
    <property type="match status" value="1"/>
</dbReference>
<keyword evidence="3" id="KW-1185">Reference proteome</keyword>
<dbReference type="Proteomes" id="UP000032336">
    <property type="component" value="Unassembled WGS sequence"/>
</dbReference>
<comment type="caution">
    <text evidence="2">The sequence shown here is derived from an EMBL/GenBank/DDBJ whole genome shotgun (WGS) entry which is preliminary data.</text>
</comment>
<accession>A0A0D8FVJ4</accession>